<dbReference type="RefSeq" id="WP_005928873.1">
    <property type="nucleotide sequence ID" value="NZ_CABJDH010000021.1"/>
</dbReference>
<reference evidence="2 3" key="1">
    <citation type="submission" date="2018-08" db="EMBL/GenBank/DDBJ databases">
        <title>A genome reference for cultivated species of the human gut microbiota.</title>
        <authorList>
            <person name="Zou Y."/>
            <person name="Xue W."/>
            <person name="Luo G."/>
        </authorList>
    </citation>
    <scope>NUCLEOTIDE SEQUENCE [LARGE SCALE GENOMIC DNA]</scope>
    <source>
        <strain evidence="2 3">AM30-26</strain>
    </source>
</reference>
<sequence>MDLNTQSLLYAICREYAKKIDKASAFIWLHYKMFPDGCDIKMINKYFEACDLPKYNPTYLKNDLRKSKGIIAGKTIGTYKPNRELIEKLDAQFCDLILKDETIISDDRIIPKILYEETRGYIECLCKQINASYEYNIYDGCAILMRRLLEILLIHSYEAIGKIGLIQEASGEYKGLSYIINYTLSNKPFSLAKESQELLDTFRQLGNFSAHKIQYNAKRKYIDDVKVVYRLTMEELLYISKMKK</sequence>
<evidence type="ECO:0000313" key="3">
    <source>
        <dbReference type="Proteomes" id="UP000284785"/>
    </source>
</evidence>
<organism evidence="2 3">
    <name type="scientific">Bacteroides thetaiotaomicron</name>
    <dbReference type="NCBI Taxonomy" id="818"/>
    <lineage>
        <taxon>Bacteria</taxon>
        <taxon>Pseudomonadati</taxon>
        <taxon>Bacteroidota</taxon>
        <taxon>Bacteroidia</taxon>
        <taxon>Bacteroidales</taxon>
        <taxon>Bacteroidaceae</taxon>
        <taxon>Bacteroides</taxon>
    </lineage>
</organism>
<proteinExistence type="predicted"/>
<dbReference type="Proteomes" id="UP000284785">
    <property type="component" value="Unassembled WGS sequence"/>
</dbReference>
<dbReference type="EMBL" id="QSJP01000020">
    <property type="protein sequence ID" value="RHD84415.1"/>
    <property type="molecule type" value="Genomic_DNA"/>
</dbReference>
<dbReference type="EMBL" id="WCSY01000009">
    <property type="protein sequence ID" value="KAB4313200.1"/>
    <property type="molecule type" value="Genomic_DNA"/>
</dbReference>
<protein>
    <submittedName>
        <fullName evidence="2">DUF4145 domain-containing protein</fullName>
    </submittedName>
</protein>
<evidence type="ECO:0000313" key="1">
    <source>
        <dbReference type="EMBL" id="KAB4313200.1"/>
    </source>
</evidence>
<dbReference type="AlphaFoldDB" id="A0A414HGY0"/>
<gene>
    <name evidence="2" type="ORF">DW780_19680</name>
    <name evidence="1" type="ORF">GAO51_09855</name>
</gene>
<evidence type="ECO:0000313" key="2">
    <source>
        <dbReference type="EMBL" id="RHD84415.1"/>
    </source>
</evidence>
<evidence type="ECO:0000313" key="4">
    <source>
        <dbReference type="Proteomes" id="UP000440614"/>
    </source>
</evidence>
<accession>A0A414HGY0</accession>
<dbReference type="Proteomes" id="UP000440614">
    <property type="component" value="Unassembled WGS sequence"/>
</dbReference>
<reference evidence="1 4" key="2">
    <citation type="journal article" date="2019" name="Nat. Med.">
        <title>A library of human gut bacterial isolates paired with longitudinal multiomics data enables mechanistic microbiome research.</title>
        <authorList>
            <person name="Poyet M."/>
            <person name="Groussin M."/>
            <person name="Gibbons S.M."/>
            <person name="Avila-Pacheco J."/>
            <person name="Jiang X."/>
            <person name="Kearney S.M."/>
            <person name="Perrotta A.R."/>
            <person name="Berdy B."/>
            <person name="Zhao S."/>
            <person name="Lieberman T.D."/>
            <person name="Swanson P.K."/>
            <person name="Smith M."/>
            <person name="Roesemann S."/>
            <person name="Alexander J.E."/>
            <person name="Rich S.A."/>
            <person name="Livny J."/>
            <person name="Vlamakis H."/>
            <person name="Clish C."/>
            <person name="Bullock K."/>
            <person name="Deik A."/>
            <person name="Scott J."/>
            <person name="Pierce K.A."/>
            <person name="Xavier R.J."/>
            <person name="Alm E.J."/>
        </authorList>
    </citation>
    <scope>NUCLEOTIDE SEQUENCE [LARGE SCALE GENOMIC DNA]</scope>
    <source>
        <strain evidence="1 4">BIOML-A188</strain>
    </source>
</reference>
<name>A0A414HGY0_BACT4</name>
<comment type="caution">
    <text evidence="2">The sequence shown here is derived from an EMBL/GenBank/DDBJ whole genome shotgun (WGS) entry which is preliminary data.</text>
</comment>